<sequence>NNNITYLSNTNVCNVSAKSQAINSNAASLILGHQLKSNCCSCRNCSATTSIASSVTYNDNDVKFVTVSSEILIQSCMVNKRNFGTRPDQRPELLSVGGGGNGGEYLNNLALCSIIIVSSSILFSSKNCKILLDLTMWMVGCLGSQSSKPFLIKSI</sequence>
<evidence type="ECO:0000313" key="2">
    <source>
        <dbReference type="Proteomes" id="UP000887458"/>
    </source>
</evidence>
<reference evidence="1 2" key="1">
    <citation type="journal article" date="2018" name="J. Allergy Clin. Immunol.">
        <title>High-quality assembly of Dermatophagoides pteronyssinus genome and transcriptome reveals a wide range of novel allergens.</title>
        <authorList>
            <person name="Liu X.Y."/>
            <person name="Yang K.Y."/>
            <person name="Wang M.Q."/>
            <person name="Kwok J.S."/>
            <person name="Zeng X."/>
            <person name="Yang Z."/>
            <person name="Xiao X.J."/>
            <person name="Lau C.P."/>
            <person name="Li Y."/>
            <person name="Huang Z.M."/>
            <person name="Ba J.G."/>
            <person name="Yim A.K."/>
            <person name="Ouyang C.Y."/>
            <person name="Ngai S.M."/>
            <person name="Chan T.F."/>
            <person name="Leung E.L."/>
            <person name="Liu L."/>
            <person name="Liu Z.G."/>
            <person name="Tsui S.K."/>
        </authorList>
    </citation>
    <scope>NUCLEOTIDE SEQUENCE [LARGE SCALE GENOMIC DNA]</scope>
    <source>
        <strain evidence="1">Derp</strain>
    </source>
</reference>
<evidence type="ECO:0000313" key="1">
    <source>
        <dbReference type="EMBL" id="KAH9414989.1"/>
    </source>
</evidence>
<dbReference type="EMBL" id="NJHN03000101">
    <property type="protein sequence ID" value="KAH9414989.1"/>
    <property type="molecule type" value="Genomic_DNA"/>
</dbReference>
<organism evidence="1 2">
    <name type="scientific">Dermatophagoides pteronyssinus</name>
    <name type="common">European house dust mite</name>
    <dbReference type="NCBI Taxonomy" id="6956"/>
    <lineage>
        <taxon>Eukaryota</taxon>
        <taxon>Metazoa</taxon>
        <taxon>Ecdysozoa</taxon>
        <taxon>Arthropoda</taxon>
        <taxon>Chelicerata</taxon>
        <taxon>Arachnida</taxon>
        <taxon>Acari</taxon>
        <taxon>Acariformes</taxon>
        <taxon>Sarcoptiformes</taxon>
        <taxon>Astigmata</taxon>
        <taxon>Psoroptidia</taxon>
        <taxon>Analgoidea</taxon>
        <taxon>Pyroglyphidae</taxon>
        <taxon>Dermatophagoidinae</taxon>
        <taxon>Dermatophagoides</taxon>
    </lineage>
</organism>
<keyword evidence="2" id="KW-1185">Reference proteome</keyword>
<gene>
    <name evidence="1" type="ORF">DERP_014282</name>
</gene>
<accession>A0ABQ8IXF0</accession>
<dbReference type="Proteomes" id="UP000887458">
    <property type="component" value="Unassembled WGS sequence"/>
</dbReference>
<comment type="caution">
    <text evidence="1">The sequence shown here is derived from an EMBL/GenBank/DDBJ whole genome shotgun (WGS) entry which is preliminary data.</text>
</comment>
<protein>
    <submittedName>
        <fullName evidence="1">Uncharacterized protein</fullName>
    </submittedName>
</protein>
<reference evidence="1 2" key="2">
    <citation type="journal article" date="2022" name="Mol. Biol. Evol.">
        <title>Comparative Genomics Reveals Insights into the Divergent Evolution of Astigmatic Mites and Household Pest Adaptations.</title>
        <authorList>
            <person name="Xiong Q."/>
            <person name="Wan A.T."/>
            <person name="Liu X."/>
            <person name="Fung C.S."/>
            <person name="Xiao X."/>
            <person name="Malainual N."/>
            <person name="Hou J."/>
            <person name="Wang L."/>
            <person name="Wang M."/>
            <person name="Yang K.Y."/>
            <person name="Cui Y."/>
            <person name="Leung E.L."/>
            <person name="Nong W."/>
            <person name="Shin S.K."/>
            <person name="Au S.W."/>
            <person name="Jeong K.Y."/>
            <person name="Chew F.T."/>
            <person name="Hui J.H."/>
            <person name="Leung T.F."/>
            <person name="Tungtrongchitr A."/>
            <person name="Zhong N."/>
            <person name="Liu Z."/>
            <person name="Tsui S.K."/>
        </authorList>
    </citation>
    <scope>NUCLEOTIDE SEQUENCE [LARGE SCALE GENOMIC DNA]</scope>
    <source>
        <strain evidence="1">Derp</strain>
    </source>
</reference>
<name>A0ABQ8IXF0_DERPT</name>
<proteinExistence type="predicted"/>
<feature type="non-terminal residue" evidence="1">
    <location>
        <position position="1"/>
    </location>
</feature>